<protein>
    <submittedName>
        <fullName evidence="1">Uncharacterized protein</fullName>
    </submittedName>
</protein>
<evidence type="ECO:0000313" key="2">
    <source>
        <dbReference type="Proteomes" id="UP000603453"/>
    </source>
</evidence>
<accession>A0A8H7QQY0</accession>
<reference evidence="1" key="1">
    <citation type="submission" date="2020-12" db="EMBL/GenBank/DDBJ databases">
        <title>Metabolic potential, ecology and presence of endohyphal bacteria is reflected in genomic diversity of Mucoromycotina.</title>
        <authorList>
            <person name="Muszewska A."/>
            <person name="Okrasinska A."/>
            <person name="Steczkiewicz K."/>
            <person name="Drgas O."/>
            <person name="Orlowska M."/>
            <person name="Perlinska-Lenart U."/>
            <person name="Aleksandrzak-Piekarczyk T."/>
            <person name="Szatraj K."/>
            <person name="Zielenkiewicz U."/>
            <person name="Pilsyk S."/>
            <person name="Malc E."/>
            <person name="Mieczkowski P."/>
            <person name="Kruszewska J.S."/>
            <person name="Biernat P."/>
            <person name="Pawlowska J."/>
        </authorList>
    </citation>
    <scope>NUCLEOTIDE SEQUENCE</scope>
    <source>
        <strain evidence="1">WA0000017839</strain>
    </source>
</reference>
<organism evidence="1 2">
    <name type="scientific">Mucor saturninus</name>
    <dbReference type="NCBI Taxonomy" id="64648"/>
    <lineage>
        <taxon>Eukaryota</taxon>
        <taxon>Fungi</taxon>
        <taxon>Fungi incertae sedis</taxon>
        <taxon>Mucoromycota</taxon>
        <taxon>Mucoromycotina</taxon>
        <taxon>Mucoromycetes</taxon>
        <taxon>Mucorales</taxon>
        <taxon>Mucorineae</taxon>
        <taxon>Mucoraceae</taxon>
        <taxon>Mucor</taxon>
    </lineage>
</organism>
<name>A0A8H7QQY0_9FUNG</name>
<keyword evidence="2" id="KW-1185">Reference proteome</keyword>
<proteinExistence type="predicted"/>
<dbReference type="Proteomes" id="UP000603453">
    <property type="component" value="Unassembled WGS sequence"/>
</dbReference>
<evidence type="ECO:0000313" key="1">
    <source>
        <dbReference type="EMBL" id="KAG2196155.1"/>
    </source>
</evidence>
<dbReference type="EMBL" id="JAEPRD010000153">
    <property type="protein sequence ID" value="KAG2196155.1"/>
    <property type="molecule type" value="Genomic_DNA"/>
</dbReference>
<dbReference type="AlphaFoldDB" id="A0A8H7QQY0"/>
<sequence>MVLAVSIKDDEYVLGDDNYITYPFLVPMLIKVEHAFDMLRTCFPRPNIMSVLIRGKLDVIYASGWIRVCIVLNNFLIGRQNDSLTALLEKQYAEKERLERIRLEETYDSSSEDSG</sequence>
<gene>
    <name evidence="1" type="ORF">INT47_006501</name>
</gene>
<comment type="caution">
    <text evidence="1">The sequence shown here is derived from an EMBL/GenBank/DDBJ whole genome shotgun (WGS) entry which is preliminary data.</text>
</comment>
<dbReference type="OrthoDB" id="2445244at2759"/>